<feature type="non-terminal residue" evidence="1">
    <location>
        <position position="1"/>
    </location>
</feature>
<dbReference type="EMBL" id="AUZX01002943">
    <property type="protein sequence ID" value="EQD75305.1"/>
    <property type="molecule type" value="Genomic_DNA"/>
</dbReference>
<name>T1CYT1_9ZZZZ</name>
<feature type="non-terminal residue" evidence="1">
    <location>
        <position position="148"/>
    </location>
</feature>
<gene>
    <name evidence="1" type="ORF">B1A_04044</name>
</gene>
<proteinExistence type="predicted"/>
<protein>
    <submittedName>
        <fullName evidence="1">Uncharacterized protein</fullName>
    </submittedName>
</protein>
<reference evidence="1" key="1">
    <citation type="submission" date="2013-08" db="EMBL/GenBank/DDBJ databases">
        <authorList>
            <person name="Mendez C."/>
            <person name="Richter M."/>
            <person name="Ferrer M."/>
            <person name="Sanchez J."/>
        </authorList>
    </citation>
    <scope>NUCLEOTIDE SEQUENCE</scope>
</reference>
<reference evidence="1" key="2">
    <citation type="journal article" date="2014" name="ISME J.">
        <title>Microbial stratification in low pH oxic and suboxic macroscopic growths along an acid mine drainage.</title>
        <authorList>
            <person name="Mendez-Garcia C."/>
            <person name="Mesa V."/>
            <person name="Sprenger R.R."/>
            <person name="Richter M."/>
            <person name="Diez M.S."/>
            <person name="Solano J."/>
            <person name="Bargiela R."/>
            <person name="Golyshina O.V."/>
            <person name="Manteca A."/>
            <person name="Ramos J.L."/>
            <person name="Gallego J.R."/>
            <person name="Llorente I."/>
            <person name="Martins Dos Santos V.A."/>
            <person name="Jensen O.N."/>
            <person name="Pelaez A.I."/>
            <person name="Sanchez J."/>
            <person name="Ferrer M."/>
        </authorList>
    </citation>
    <scope>NUCLEOTIDE SEQUENCE</scope>
</reference>
<organism evidence="1">
    <name type="scientific">mine drainage metagenome</name>
    <dbReference type="NCBI Taxonomy" id="410659"/>
    <lineage>
        <taxon>unclassified sequences</taxon>
        <taxon>metagenomes</taxon>
        <taxon>ecological metagenomes</taxon>
    </lineage>
</organism>
<dbReference type="AlphaFoldDB" id="T1CYT1"/>
<accession>T1CYT1</accession>
<sequence>APEKNAKKLVRKVFGLPVGTVHHSRLPIFAATRRPTERIQWIFENPWGIAEVTGKLGQNHRDLHDLVMTEGLEYKRGLEKELYVTIDPWEIMKRLMPSSNSNLDYLYELLEDMKRADVRITYKGGGDSLGGIVSNINREYKAIPGPGG</sequence>
<evidence type="ECO:0000313" key="1">
    <source>
        <dbReference type="EMBL" id="EQD75305.1"/>
    </source>
</evidence>
<comment type="caution">
    <text evidence="1">The sequence shown here is derived from an EMBL/GenBank/DDBJ whole genome shotgun (WGS) entry which is preliminary data.</text>
</comment>